<dbReference type="GO" id="GO:0006506">
    <property type="term" value="P:GPI anchor biosynthetic process"/>
    <property type="evidence" value="ECO:0007669"/>
    <property type="project" value="TreeGrafter"/>
</dbReference>
<accession>A0A6G1FUG4</accession>
<evidence type="ECO:0000313" key="8">
    <source>
        <dbReference type="Proteomes" id="UP000504638"/>
    </source>
</evidence>
<feature type="non-terminal residue" evidence="7">
    <location>
        <position position="95"/>
    </location>
</feature>
<evidence type="ECO:0000259" key="6">
    <source>
        <dbReference type="Pfam" id="PF08510"/>
    </source>
</evidence>
<evidence type="ECO:0000256" key="4">
    <source>
        <dbReference type="ARBA" id="ARBA00023136"/>
    </source>
</evidence>
<keyword evidence="4 5" id="KW-0472">Membrane</keyword>
<dbReference type="Proteomes" id="UP000504638">
    <property type="component" value="Unplaced"/>
</dbReference>
<reference evidence="7 9" key="1">
    <citation type="submission" date="2020-01" db="EMBL/GenBank/DDBJ databases">
        <authorList>
            <consortium name="DOE Joint Genome Institute"/>
            <person name="Haridas S."/>
            <person name="Albert R."/>
            <person name="Binder M."/>
            <person name="Bloem J."/>
            <person name="Labutti K."/>
            <person name="Salamov A."/>
            <person name="Andreopoulos B."/>
            <person name="Baker S.E."/>
            <person name="Barry K."/>
            <person name="Bills G."/>
            <person name="Bluhm B.H."/>
            <person name="Cannon C."/>
            <person name="Castanera R."/>
            <person name="Culley D.E."/>
            <person name="Daum C."/>
            <person name="Ezra D."/>
            <person name="Gonzalez J.B."/>
            <person name="Henrissat B."/>
            <person name="Kuo A."/>
            <person name="Liang C."/>
            <person name="Lipzen A."/>
            <person name="Lutzoni F."/>
            <person name="Magnuson J."/>
            <person name="Mondo S."/>
            <person name="Nolan M."/>
            <person name="Ohm R."/>
            <person name="Pangilinan J."/>
            <person name="Park H.-J."/>
            <person name="Ramirez L."/>
            <person name="Alfaro M."/>
            <person name="Sun H."/>
            <person name="Tritt A."/>
            <person name="Yoshinaga Y."/>
            <person name="Zwiers L.-H."/>
            <person name="Turgeon B.G."/>
            <person name="Goodwin S.B."/>
            <person name="Spatafora J.W."/>
            <person name="Crous P.W."/>
            <person name="Grigoriev I.V."/>
        </authorList>
    </citation>
    <scope>NUCLEOTIDE SEQUENCE</scope>
    <source>
        <strain evidence="7 9">CBS 781.70</strain>
    </source>
</reference>
<dbReference type="OrthoDB" id="690928at2759"/>
<dbReference type="GO" id="GO:0005783">
    <property type="term" value="C:endoplasmic reticulum"/>
    <property type="evidence" value="ECO:0007669"/>
    <property type="project" value="TreeGrafter"/>
</dbReference>
<sequence>KVPTYEYYGFALYMVSSAAFLMYLLWAFLPSPFLHELGIYYYPNRWWALAVPAWLVVLLGYVYVALASYNTQRLTLPMKSIENLVDEAAQVAVVD</sequence>
<gene>
    <name evidence="7 9" type="ORF">P152DRAFT_373806</name>
</gene>
<name>A0A6G1FUG4_9PEZI</name>
<keyword evidence="3 5" id="KW-1133">Transmembrane helix</keyword>
<dbReference type="RefSeq" id="XP_033530922.1">
    <property type="nucleotide sequence ID" value="XM_033675567.1"/>
</dbReference>
<evidence type="ECO:0000313" key="7">
    <source>
        <dbReference type="EMBL" id="KAF1809291.1"/>
    </source>
</evidence>
<proteinExistence type="predicted"/>
<dbReference type="GO" id="GO:0016020">
    <property type="term" value="C:membrane"/>
    <property type="evidence" value="ECO:0007669"/>
    <property type="project" value="UniProtKB-SubCell"/>
</dbReference>
<reference evidence="9" key="2">
    <citation type="submission" date="2020-04" db="EMBL/GenBank/DDBJ databases">
        <authorList>
            <consortium name="NCBI Genome Project"/>
        </authorList>
    </citation>
    <scope>NUCLEOTIDE SEQUENCE</scope>
    <source>
        <strain evidence="9">CBS 781.70</strain>
    </source>
</reference>
<dbReference type="InterPro" id="IPR013717">
    <property type="entry name" value="PIG-P"/>
</dbReference>
<feature type="non-terminal residue" evidence="7">
    <location>
        <position position="1"/>
    </location>
</feature>
<dbReference type="EMBL" id="ML975174">
    <property type="protein sequence ID" value="KAF1809291.1"/>
    <property type="molecule type" value="Genomic_DNA"/>
</dbReference>
<keyword evidence="8" id="KW-1185">Reference proteome</keyword>
<evidence type="ECO:0000256" key="1">
    <source>
        <dbReference type="ARBA" id="ARBA00004141"/>
    </source>
</evidence>
<dbReference type="PANTHER" id="PTHR46346:SF1">
    <property type="entry name" value="PHOSPHATIDYLINOSITOL N-ACETYLGLUCOSAMINYLTRANSFERASE SUBUNIT P"/>
    <property type="match status" value="1"/>
</dbReference>
<evidence type="ECO:0000313" key="9">
    <source>
        <dbReference type="RefSeq" id="XP_033530922.1"/>
    </source>
</evidence>
<dbReference type="AlphaFoldDB" id="A0A6G1FUG4"/>
<feature type="transmembrane region" description="Helical" evidence="5">
    <location>
        <begin position="7"/>
        <end position="26"/>
    </location>
</feature>
<organism evidence="7">
    <name type="scientific">Eremomyces bilateralis CBS 781.70</name>
    <dbReference type="NCBI Taxonomy" id="1392243"/>
    <lineage>
        <taxon>Eukaryota</taxon>
        <taxon>Fungi</taxon>
        <taxon>Dikarya</taxon>
        <taxon>Ascomycota</taxon>
        <taxon>Pezizomycotina</taxon>
        <taxon>Dothideomycetes</taxon>
        <taxon>Dothideomycetes incertae sedis</taxon>
        <taxon>Eremomycetales</taxon>
        <taxon>Eremomycetaceae</taxon>
        <taxon>Eremomyces</taxon>
    </lineage>
</organism>
<evidence type="ECO:0000256" key="5">
    <source>
        <dbReference type="SAM" id="Phobius"/>
    </source>
</evidence>
<evidence type="ECO:0000256" key="3">
    <source>
        <dbReference type="ARBA" id="ARBA00022989"/>
    </source>
</evidence>
<dbReference type="Pfam" id="PF08510">
    <property type="entry name" value="PIG-P"/>
    <property type="match status" value="1"/>
</dbReference>
<evidence type="ECO:0000256" key="2">
    <source>
        <dbReference type="ARBA" id="ARBA00022692"/>
    </source>
</evidence>
<feature type="domain" description="PIG-P" evidence="6">
    <location>
        <begin position="4"/>
        <end position="90"/>
    </location>
</feature>
<dbReference type="GeneID" id="54416137"/>
<keyword evidence="2 5" id="KW-0812">Transmembrane</keyword>
<reference evidence="9" key="3">
    <citation type="submission" date="2025-04" db="UniProtKB">
        <authorList>
            <consortium name="RefSeq"/>
        </authorList>
    </citation>
    <scope>IDENTIFICATION</scope>
    <source>
        <strain evidence="9">CBS 781.70</strain>
    </source>
</reference>
<comment type="subcellular location">
    <subcellularLocation>
        <location evidence="1">Membrane</location>
        <topology evidence="1">Multi-pass membrane protein</topology>
    </subcellularLocation>
</comment>
<dbReference type="PANTHER" id="PTHR46346">
    <property type="entry name" value="PHOSPHATIDYLINOSITOL N-ACETYLGLUCOSAMINYLTRANSFERASE SUBUNIT P"/>
    <property type="match status" value="1"/>
</dbReference>
<protein>
    <submittedName>
        <fullName evidence="7 9">PIG-P</fullName>
    </submittedName>
</protein>
<feature type="transmembrane region" description="Helical" evidence="5">
    <location>
        <begin position="46"/>
        <end position="69"/>
    </location>
</feature>
<dbReference type="InterPro" id="IPR052263">
    <property type="entry name" value="GPI_Anchor_Biosynth"/>
</dbReference>